<name>A0AA40CZQ0_9PEZI</name>
<reference evidence="2" key="1">
    <citation type="submission" date="2023-06" db="EMBL/GenBank/DDBJ databases">
        <title>Genome-scale phylogeny and comparative genomics of the fungal order Sordariales.</title>
        <authorList>
            <consortium name="Lawrence Berkeley National Laboratory"/>
            <person name="Hensen N."/>
            <person name="Bonometti L."/>
            <person name="Westerberg I."/>
            <person name="Brannstrom I.O."/>
            <person name="Guillou S."/>
            <person name="Cros-Aarteil S."/>
            <person name="Calhoun S."/>
            <person name="Haridas S."/>
            <person name="Kuo A."/>
            <person name="Mondo S."/>
            <person name="Pangilinan J."/>
            <person name="Riley R."/>
            <person name="Labutti K."/>
            <person name="Andreopoulos B."/>
            <person name="Lipzen A."/>
            <person name="Chen C."/>
            <person name="Yanf M."/>
            <person name="Daum C."/>
            <person name="Ng V."/>
            <person name="Clum A."/>
            <person name="Steindorff A."/>
            <person name="Ohm R."/>
            <person name="Martin F."/>
            <person name="Silar P."/>
            <person name="Natvig D."/>
            <person name="Lalanne C."/>
            <person name="Gautier V."/>
            <person name="Ament-Velasquez S.L."/>
            <person name="Kruys A."/>
            <person name="Hutchinson M.I."/>
            <person name="Powell A.J."/>
            <person name="Barry K."/>
            <person name="Miller A.N."/>
            <person name="Grigoriev I.V."/>
            <person name="Debuchy R."/>
            <person name="Gladieux P."/>
            <person name="Thoren M.H."/>
            <person name="Johannesson H."/>
        </authorList>
    </citation>
    <scope>NUCLEOTIDE SEQUENCE</scope>
    <source>
        <strain evidence="2">SMH2532-1</strain>
    </source>
</reference>
<accession>A0AA40CZQ0</accession>
<gene>
    <name evidence="2" type="ORF">B0T16DRAFT_60354</name>
</gene>
<dbReference type="Proteomes" id="UP001174936">
    <property type="component" value="Unassembled WGS sequence"/>
</dbReference>
<feature type="region of interest" description="Disordered" evidence="1">
    <location>
        <begin position="1"/>
        <end position="63"/>
    </location>
</feature>
<organism evidence="2 3">
    <name type="scientific">Cercophora newfieldiana</name>
    <dbReference type="NCBI Taxonomy" id="92897"/>
    <lineage>
        <taxon>Eukaryota</taxon>
        <taxon>Fungi</taxon>
        <taxon>Dikarya</taxon>
        <taxon>Ascomycota</taxon>
        <taxon>Pezizomycotina</taxon>
        <taxon>Sordariomycetes</taxon>
        <taxon>Sordariomycetidae</taxon>
        <taxon>Sordariales</taxon>
        <taxon>Lasiosphaeriaceae</taxon>
        <taxon>Cercophora</taxon>
    </lineage>
</organism>
<proteinExistence type="predicted"/>
<feature type="compositionally biased region" description="Low complexity" evidence="1">
    <location>
        <begin position="19"/>
        <end position="33"/>
    </location>
</feature>
<evidence type="ECO:0000256" key="1">
    <source>
        <dbReference type="SAM" id="MobiDB-lite"/>
    </source>
</evidence>
<evidence type="ECO:0000313" key="2">
    <source>
        <dbReference type="EMBL" id="KAK0657441.1"/>
    </source>
</evidence>
<evidence type="ECO:0000313" key="3">
    <source>
        <dbReference type="Proteomes" id="UP001174936"/>
    </source>
</evidence>
<comment type="caution">
    <text evidence="2">The sequence shown here is derived from an EMBL/GenBank/DDBJ whole genome shotgun (WGS) entry which is preliminary data.</text>
</comment>
<sequence>MNSDDIMSDFQGIDSAVGPSTDPNTNPSPTTTDGLAKDSQSAAAAAGPSTGVANGTGPGAWNTKKFRDEYENFKARLADQFFDGGEGPDPLLPRQASVGQYPAGVTAETEKLLKDVIAEIRAGSA</sequence>
<keyword evidence="3" id="KW-1185">Reference proteome</keyword>
<dbReference type="AlphaFoldDB" id="A0AA40CZQ0"/>
<dbReference type="EMBL" id="JAULSV010000001">
    <property type="protein sequence ID" value="KAK0657441.1"/>
    <property type="molecule type" value="Genomic_DNA"/>
</dbReference>
<protein>
    <submittedName>
        <fullName evidence="2">Uncharacterized protein</fullName>
    </submittedName>
</protein>